<evidence type="ECO:0000313" key="7">
    <source>
        <dbReference type="Proteomes" id="UP000295418"/>
    </source>
</evidence>
<dbReference type="RefSeq" id="WP_132419429.1">
    <property type="nucleotide sequence ID" value="NZ_SKFG01000021.1"/>
</dbReference>
<evidence type="ECO:0000256" key="1">
    <source>
        <dbReference type="ARBA" id="ARBA00022475"/>
    </source>
</evidence>
<evidence type="ECO:0000256" key="4">
    <source>
        <dbReference type="ARBA" id="ARBA00023139"/>
    </source>
</evidence>
<proteinExistence type="predicted"/>
<name>A0A4V2WNF6_9BACL</name>
<accession>A0A4V2WNF6</accession>
<evidence type="ECO:0000256" key="2">
    <source>
        <dbReference type="ARBA" id="ARBA00022729"/>
    </source>
</evidence>
<dbReference type="Gene3D" id="3.40.190.10">
    <property type="entry name" value="Periplasmic binding protein-like II"/>
    <property type="match status" value="2"/>
</dbReference>
<comment type="caution">
    <text evidence="6">The sequence shown here is derived from an EMBL/GenBank/DDBJ whole genome shotgun (WGS) entry which is preliminary data.</text>
</comment>
<dbReference type="Pfam" id="PF01547">
    <property type="entry name" value="SBP_bac_1"/>
    <property type="match status" value="1"/>
</dbReference>
<dbReference type="Proteomes" id="UP000295418">
    <property type="component" value="Unassembled WGS sequence"/>
</dbReference>
<dbReference type="PANTHER" id="PTHR43649:SF33">
    <property type="entry name" value="POLYGALACTURONAN_RHAMNOGALACTURONAN-BINDING PROTEIN YTCQ"/>
    <property type="match status" value="1"/>
</dbReference>
<keyword evidence="3" id="KW-0472">Membrane</keyword>
<reference evidence="6 7" key="1">
    <citation type="submission" date="2019-03" db="EMBL/GenBank/DDBJ databases">
        <authorList>
            <person name="Kim M.K.M."/>
        </authorList>
    </citation>
    <scope>NUCLEOTIDE SEQUENCE [LARGE SCALE GENOMIC DNA]</scope>
    <source>
        <strain evidence="6 7">18JY21-1</strain>
    </source>
</reference>
<keyword evidence="4" id="KW-0564">Palmitate</keyword>
<dbReference type="AlphaFoldDB" id="A0A4V2WNF6"/>
<organism evidence="6 7">
    <name type="scientific">Paenibacillus albiflavus</name>
    <dbReference type="NCBI Taxonomy" id="2545760"/>
    <lineage>
        <taxon>Bacteria</taxon>
        <taxon>Bacillati</taxon>
        <taxon>Bacillota</taxon>
        <taxon>Bacilli</taxon>
        <taxon>Bacillales</taxon>
        <taxon>Paenibacillaceae</taxon>
        <taxon>Paenibacillus</taxon>
    </lineage>
</organism>
<dbReference type="InterPro" id="IPR050490">
    <property type="entry name" value="Bact_solute-bd_prot1"/>
</dbReference>
<evidence type="ECO:0000313" key="6">
    <source>
        <dbReference type="EMBL" id="TCZ75262.1"/>
    </source>
</evidence>
<keyword evidence="7" id="KW-1185">Reference proteome</keyword>
<keyword evidence="5" id="KW-0449">Lipoprotein</keyword>
<sequence length="556" mass="63139">MNRERRKLILFVLLLISILILVACSHAISQITPNEAVPIKETSEESVPSGSGFYEFGKEPLNVTFYGHYSYYNMPKWGADPSSKWIQDHLKIHVTGISPEGNGAHKLQKMIASKKLPDIIWGQRDSDLERLRQAGLLVPLDDYIDKYPNLKKWAGPKVLNLLRAEDGKIYYFPNYYTNQPNGNAGYVVNKKIYRELGSPKLQTTDDLYNYLRQVKISYPDVVPFETGLAKEGHGIDQLFSAFKEDNFSFTRNYAVTTGDKMTSIYKDEGFRESAAYVAKLMREGLMTQDALTQSEQQVFDKLMNGKVAIFASVDPMKMAVMANAELSRLNPDDGYFFIDPIYKKGLDPSRIYPGTYNILGWNVATITTNAKNPEAIFAMLDWMTGPEGSAIQMWGPPGPDGYWDGFNEDGITPRFTSKYSEALGLAQIQSISGDMIWVGNTVYIDQTKSAYEATLPEEKQNWSTYWQRKVTWKSQGDATPFINLHPMPDTQEGLIYRRVKEIWIKARADAMFGMTDEEVFKILDNAHNESMAIGFGQYLDYITAKWHSNLHVLNSQ</sequence>
<evidence type="ECO:0000256" key="3">
    <source>
        <dbReference type="ARBA" id="ARBA00023136"/>
    </source>
</evidence>
<dbReference type="EMBL" id="SKFG01000021">
    <property type="protein sequence ID" value="TCZ75262.1"/>
    <property type="molecule type" value="Genomic_DNA"/>
</dbReference>
<protein>
    <submittedName>
        <fullName evidence="6">Extracellular solute-binding protein</fullName>
    </submittedName>
</protein>
<dbReference type="SUPFAM" id="SSF53850">
    <property type="entry name" value="Periplasmic binding protein-like II"/>
    <property type="match status" value="1"/>
</dbReference>
<dbReference type="OrthoDB" id="2752887at2"/>
<evidence type="ECO:0000256" key="5">
    <source>
        <dbReference type="ARBA" id="ARBA00023288"/>
    </source>
</evidence>
<dbReference type="PROSITE" id="PS51257">
    <property type="entry name" value="PROKAR_LIPOPROTEIN"/>
    <property type="match status" value="1"/>
</dbReference>
<dbReference type="InterPro" id="IPR006059">
    <property type="entry name" value="SBP"/>
</dbReference>
<keyword evidence="1" id="KW-1003">Cell membrane</keyword>
<dbReference type="PANTHER" id="PTHR43649">
    <property type="entry name" value="ARABINOSE-BINDING PROTEIN-RELATED"/>
    <property type="match status" value="1"/>
</dbReference>
<keyword evidence="2" id="KW-0732">Signal</keyword>
<gene>
    <name evidence="6" type="ORF">E0485_17875</name>
</gene>